<reference evidence="1 2" key="1">
    <citation type="journal article" date="2023" name="Sci. Data">
        <title>Genome assembly of the Korean intertidal mud-creeper Batillaria attramentaria.</title>
        <authorList>
            <person name="Patra A.K."/>
            <person name="Ho P.T."/>
            <person name="Jun S."/>
            <person name="Lee S.J."/>
            <person name="Kim Y."/>
            <person name="Won Y.J."/>
        </authorList>
    </citation>
    <scope>NUCLEOTIDE SEQUENCE [LARGE SCALE GENOMIC DNA]</scope>
    <source>
        <strain evidence="1">Wonlab-2016</strain>
    </source>
</reference>
<evidence type="ECO:0000313" key="2">
    <source>
        <dbReference type="Proteomes" id="UP001519460"/>
    </source>
</evidence>
<protein>
    <submittedName>
        <fullName evidence="1">Uncharacterized protein</fullName>
    </submittedName>
</protein>
<sequence>MRAIREEDGEERETRPLLLRKGGETCPLFLLVSRPKLVCLSREPKRKFILFAECLAMRRQSVGVIREPCRLPGMDGFVLRQRQLQKDKALLKLLTRRIGP</sequence>
<dbReference type="Proteomes" id="UP001519460">
    <property type="component" value="Unassembled WGS sequence"/>
</dbReference>
<keyword evidence="2" id="KW-1185">Reference proteome</keyword>
<organism evidence="1 2">
    <name type="scientific">Batillaria attramentaria</name>
    <dbReference type="NCBI Taxonomy" id="370345"/>
    <lineage>
        <taxon>Eukaryota</taxon>
        <taxon>Metazoa</taxon>
        <taxon>Spiralia</taxon>
        <taxon>Lophotrochozoa</taxon>
        <taxon>Mollusca</taxon>
        <taxon>Gastropoda</taxon>
        <taxon>Caenogastropoda</taxon>
        <taxon>Sorbeoconcha</taxon>
        <taxon>Cerithioidea</taxon>
        <taxon>Batillariidae</taxon>
        <taxon>Batillaria</taxon>
    </lineage>
</organism>
<evidence type="ECO:0000313" key="1">
    <source>
        <dbReference type="EMBL" id="KAK7500845.1"/>
    </source>
</evidence>
<comment type="caution">
    <text evidence="1">The sequence shown here is derived from an EMBL/GenBank/DDBJ whole genome shotgun (WGS) entry which is preliminary data.</text>
</comment>
<gene>
    <name evidence="1" type="ORF">BaRGS_00007725</name>
</gene>
<dbReference type="AlphaFoldDB" id="A0ABD0LN28"/>
<accession>A0ABD0LN28</accession>
<proteinExistence type="predicted"/>
<dbReference type="EMBL" id="JACVVK020000034">
    <property type="protein sequence ID" value="KAK7500845.1"/>
    <property type="molecule type" value="Genomic_DNA"/>
</dbReference>
<name>A0ABD0LN28_9CAEN</name>